<name>A0ABR1SR25_9PEZI</name>
<reference evidence="2 3" key="1">
    <citation type="submission" date="2023-01" db="EMBL/GenBank/DDBJ databases">
        <title>Analysis of 21 Apiospora genomes using comparative genomics revels a genus with tremendous synthesis potential of carbohydrate active enzymes and secondary metabolites.</title>
        <authorList>
            <person name="Sorensen T."/>
        </authorList>
    </citation>
    <scope>NUCLEOTIDE SEQUENCE [LARGE SCALE GENOMIC DNA]</scope>
    <source>
        <strain evidence="2 3">CBS 33761</strain>
    </source>
</reference>
<comment type="caution">
    <text evidence="2">The sequence shown here is derived from an EMBL/GenBank/DDBJ whole genome shotgun (WGS) entry which is preliminary data.</text>
</comment>
<evidence type="ECO:0000313" key="2">
    <source>
        <dbReference type="EMBL" id="KAK8036170.1"/>
    </source>
</evidence>
<dbReference type="Proteomes" id="UP001444661">
    <property type="component" value="Unassembled WGS sequence"/>
</dbReference>
<proteinExistence type="predicted"/>
<feature type="domain" description="Heterokaryon incompatibility" evidence="1">
    <location>
        <begin position="364"/>
        <end position="523"/>
    </location>
</feature>
<accession>A0ABR1SR25</accession>
<evidence type="ECO:0000313" key="3">
    <source>
        <dbReference type="Proteomes" id="UP001444661"/>
    </source>
</evidence>
<keyword evidence="3" id="KW-1185">Reference proteome</keyword>
<gene>
    <name evidence="2" type="ORF">PG993_008784</name>
</gene>
<protein>
    <recommendedName>
        <fullName evidence="1">Heterokaryon incompatibility domain-containing protein</fullName>
    </recommendedName>
</protein>
<organism evidence="2 3">
    <name type="scientific">Apiospora rasikravindrae</name>
    <dbReference type="NCBI Taxonomy" id="990691"/>
    <lineage>
        <taxon>Eukaryota</taxon>
        <taxon>Fungi</taxon>
        <taxon>Dikarya</taxon>
        <taxon>Ascomycota</taxon>
        <taxon>Pezizomycotina</taxon>
        <taxon>Sordariomycetes</taxon>
        <taxon>Xylariomycetidae</taxon>
        <taxon>Amphisphaeriales</taxon>
        <taxon>Apiosporaceae</taxon>
        <taxon>Apiospora</taxon>
    </lineage>
</organism>
<dbReference type="PANTHER" id="PTHR33112:SF16">
    <property type="entry name" value="HETEROKARYON INCOMPATIBILITY DOMAIN-CONTAINING PROTEIN"/>
    <property type="match status" value="1"/>
</dbReference>
<dbReference type="PANTHER" id="PTHR33112">
    <property type="entry name" value="DOMAIN PROTEIN, PUTATIVE-RELATED"/>
    <property type="match status" value="1"/>
</dbReference>
<dbReference type="InterPro" id="IPR010730">
    <property type="entry name" value="HET"/>
</dbReference>
<dbReference type="EMBL" id="JAQQWK010000008">
    <property type="protein sequence ID" value="KAK8036170.1"/>
    <property type="molecule type" value="Genomic_DNA"/>
</dbReference>
<sequence>MHIKPYHPWLQANLATQSGRSAANSDNVVFHEDIREGGAWQKELPYWQEELPFSINGLDYSPSRNTIWYPQERPVDWDFRPKSVSPHGLWRAEVDWQAFVGLGPEQHCTVWEGEMGAYLNDDRPFYESKRKPMSPPFRRAGRRDSIHGIPFTTPSSPSFTTTGSDDSDTWHIPKMVFDDVPPAKDFCEACRRINPQSLKRGLRHHDLRTLFDTTYHCAICLKISTALGSTWLLDNANQSFDVILDDSVVRAVDSNNGNIVKQGKEIRTWYVFTNEFDPAVDYGIKYRQRLTTTKSDESFVVARGWLKECVLSHRCGRTPERDTELSPSKLVPKLPRRLIDLRSEACRPEEVVLAQPQPSETYHYAALSYCWGQGQGAAWLTTKANLNSRTKGFARSSLPKTLLDALFITEKLGLRYIWIDALCIVQDDKDDWESEGSQMGGIYAGSQITISASSSSPSYDGIFDTHSTTRLAGKGLGRIDCELSDGRQSQLYFETSPGYSLMWLLCSHLRSGPLSRRAWCFQERALSPRNLYYTDCQLLWQCEHGLKTEDGLDRLWMTPKIREETKVFPTGLAARPLSTEDVIRVWYGTTVPAYTRGKLTYDGDKLVAISALAEAIHANCNDDYLAGLWRNSIISGLLWQRDGPGAKTTTYRCPSWSWASQNSRVAYPFPKALFRGSGESTFHCEVLNAEVKAGKHNAFGSVESGSVRLKVSLISTWVWKKSIYSGYSLALWDGTRPIVIPAIMDDESWQGGPVVCAYIAVERLLILRHVKQASNIYKRVGIGNWSHEVPSGWTHGWREEPTELWERRILQAIPRTDITIL</sequence>
<dbReference type="Pfam" id="PF06985">
    <property type="entry name" value="HET"/>
    <property type="match status" value="1"/>
</dbReference>
<evidence type="ECO:0000259" key="1">
    <source>
        <dbReference type="Pfam" id="PF06985"/>
    </source>
</evidence>